<reference evidence="1 2" key="1">
    <citation type="journal article" date="1998" name="Science">
        <title>Genome sequence of the nematode C. elegans: a platform for investigating biology.</title>
        <authorList>
            <consortium name="The C. elegans sequencing consortium"/>
            <person name="Sulson J.E."/>
            <person name="Waterston R."/>
        </authorList>
    </citation>
    <scope>NUCLEOTIDE SEQUENCE [LARGE SCALE GENOMIC DNA]</scope>
    <source>
        <strain evidence="1 2">Bristol N2</strain>
    </source>
</reference>
<evidence type="ECO:0000313" key="3">
    <source>
        <dbReference type="WormBase" id="Y39F10A.6"/>
    </source>
</evidence>
<evidence type="ECO:0000313" key="1">
    <source>
        <dbReference type="EMBL" id="CUV67095.1"/>
    </source>
</evidence>
<accession>A0A0S4XRL7</accession>
<proteinExistence type="predicted"/>
<dbReference type="RefSeq" id="NP_001305242.1">
    <property type="nucleotide sequence ID" value="NM_001318313.1"/>
</dbReference>
<organism evidence="1 2">
    <name type="scientific">Caenorhabditis elegans</name>
    <dbReference type="NCBI Taxonomy" id="6239"/>
    <lineage>
        <taxon>Eukaryota</taxon>
        <taxon>Metazoa</taxon>
        <taxon>Ecdysozoa</taxon>
        <taxon>Nematoda</taxon>
        <taxon>Chromadorea</taxon>
        <taxon>Rhabditida</taxon>
        <taxon>Rhabditina</taxon>
        <taxon>Rhabditomorpha</taxon>
        <taxon>Rhabditoidea</taxon>
        <taxon>Rhabditidae</taxon>
        <taxon>Peloderinae</taxon>
        <taxon>Caenorhabditis</taxon>
    </lineage>
</organism>
<name>A0A0S4XRL7_CAEEL</name>
<dbReference type="WormBase" id="Y39F10A.6">
    <property type="protein sequence ID" value="CE51158"/>
    <property type="gene ID" value="WBGene00269332"/>
</dbReference>
<dbReference type="AlphaFoldDB" id="A0A0S4XRL7"/>
<dbReference type="GeneID" id="26591697"/>
<dbReference type="AGR" id="WB:WBGene00269332"/>
<keyword evidence="2" id="KW-1185">Reference proteome</keyword>
<evidence type="ECO:0000313" key="2">
    <source>
        <dbReference type="Proteomes" id="UP000001940"/>
    </source>
</evidence>
<protein>
    <submittedName>
        <fullName evidence="1">Ovule protein</fullName>
    </submittedName>
</protein>
<dbReference type="Proteomes" id="UP000001940">
    <property type="component" value="Chromosome II"/>
</dbReference>
<dbReference type="InParanoid" id="A0A0S4XRL7"/>
<dbReference type="KEGG" id="cel:CELE_Y39F10A.6"/>
<dbReference type="EMBL" id="BX284602">
    <property type="protein sequence ID" value="CUV67095.1"/>
    <property type="molecule type" value="Genomic_DNA"/>
</dbReference>
<sequence>MDRFHRSELAASCCTLPEPSYSKRYHLALKKSRDKKHVQYDRLINFSLINNNINLKRGLFNITMICHKSSINIPLSCRIRVQIPQIRAIFSWTIS</sequence>
<gene>
    <name evidence="1" type="ORF">CELE_Y39F10A.6</name>
    <name evidence="1 3" type="ORF">Y39F10A.6</name>
</gene>
<dbReference type="CTD" id="26591697"/>